<name>A0A1Y6K420_9CHLR</name>
<dbReference type="EMBL" id="LT859958">
    <property type="protein sequence ID" value="SMX54413.1"/>
    <property type="molecule type" value="Genomic_DNA"/>
</dbReference>
<evidence type="ECO:0000313" key="2">
    <source>
        <dbReference type="EMBL" id="SMX54413.1"/>
    </source>
</evidence>
<proteinExistence type="predicted"/>
<dbReference type="SUPFAM" id="SSF53067">
    <property type="entry name" value="Actin-like ATPase domain"/>
    <property type="match status" value="2"/>
</dbReference>
<keyword evidence="3" id="KW-1185">Reference proteome</keyword>
<sequence length="336" mass="35851">MDNKQMQHGYLLGVDVGSSKTHALITDCSGKTLGFGEAGGGNHDVVGVDGFKHAMQRAIQSAIQTARIQSEDVLALGLGISGYDWPSQDGVMVEAIEALEIGCPYQYTNDVLLGLIAGSSEGWGVAVVAGTGNNVRGRNRAGQVGRITGNSVYFGEIGGGSEIVWLTQVAVTHAWTQRSPKTALTQMLISFTEAPNEFELIQGIATGYFHLPPFLAEEVFRIAQEGDRVALDIINTSARELALNVNAVVRQLALHDEKFDLVMIGSIFQSGEIYLSPFRETVLAFAPHANLVHLTVPPVVGSVLLAAQTIGIEPGTIKDTVVSSISDYPIGNDQEF</sequence>
<reference evidence="3" key="1">
    <citation type="submission" date="2017-05" db="EMBL/GenBank/DDBJ databases">
        <authorList>
            <person name="Kirkegaard R."/>
            <person name="Mcilroy J S."/>
        </authorList>
    </citation>
    <scope>NUCLEOTIDE SEQUENCE [LARGE SCALE GENOMIC DNA]</scope>
</reference>
<feature type="domain" description="ATPase BadF/BadG/BcrA/BcrD type" evidence="1">
    <location>
        <begin position="12"/>
        <end position="306"/>
    </location>
</feature>
<dbReference type="OrthoDB" id="9772633at2"/>
<dbReference type="Pfam" id="PF01869">
    <property type="entry name" value="BcrAD_BadFG"/>
    <property type="match status" value="1"/>
</dbReference>
<accession>A0A1Y6K420</accession>
<dbReference type="PANTHER" id="PTHR43190:SF3">
    <property type="entry name" value="N-ACETYL-D-GLUCOSAMINE KINASE"/>
    <property type="match status" value="1"/>
</dbReference>
<dbReference type="InterPro" id="IPR052519">
    <property type="entry name" value="Euk-type_GlcNAc_Kinase"/>
</dbReference>
<dbReference type="KEGG" id="abat:CFX1CAM_1348"/>
<dbReference type="RefSeq" id="WP_087862259.1">
    <property type="nucleotide sequence ID" value="NZ_LT859958.1"/>
</dbReference>
<organism evidence="2 3">
    <name type="scientific">Candidatus Brevifilum fermentans</name>
    <dbReference type="NCBI Taxonomy" id="1986204"/>
    <lineage>
        <taxon>Bacteria</taxon>
        <taxon>Bacillati</taxon>
        <taxon>Chloroflexota</taxon>
        <taxon>Anaerolineae</taxon>
        <taxon>Anaerolineales</taxon>
        <taxon>Anaerolineaceae</taxon>
        <taxon>Candidatus Brevifilum</taxon>
    </lineage>
</organism>
<dbReference type="Proteomes" id="UP000195514">
    <property type="component" value="Chromosome I"/>
</dbReference>
<protein>
    <recommendedName>
        <fullName evidence="1">ATPase BadF/BadG/BcrA/BcrD type domain-containing protein</fullName>
    </recommendedName>
</protein>
<evidence type="ECO:0000313" key="3">
    <source>
        <dbReference type="Proteomes" id="UP000195514"/>
    </source>
</evidence>
<dbReference type="InterPro" id="IPR043129">
    <property type="entry name" value="ATPase_NBD"/>
</dbReference>
<dbReference type="InterPro" id="IPR002731">
    <property type="entry name" value="ATPase_BadF"/>
</dbReference>
<dbReference type="Gene3D" id="3.30.420.40">
    <property type="match status" value="2"/>
</dbReference>
<dbReference type="CDD" id="cd24007">
    <property type="entry name" value="ASKHA_NBD_eukNAGK-like"/>
    <property type="match status" value="1"/>
</dbReference>
<evidence type="ECO:0000259" key="1">
    <source>
        <dbReference type="Pfam" id="PF01869"/>
    </source>
</evidence>
<dbReference type="PANTHER" id="PTHR43190">
    <property type="entry name" value="N-ACETYL-D-GLUCOSAMINE KINASE"/>
    <property type="match status" value="1"/>
</dbReference>
<dbReference type="AlphaFoldDB" id="A0A1Y6K420"/>
<gene>
    <name evidence="2" type="ORF">CFX1CAM_1348</name>
</gene>